<name>A0A0A9F783_ARUDO</name>
<protein>
    <submittedName>
        <fullName evidence="1">Uncharacterized protein</fullName>
    </submittedName>
</protein>
<sequence length="73" mass="8428">MQMMTQMAMALSPVLFESSLHWLLHRSRTSWCLCRRVLVLCCSGTEGRRRRRRSLEASHDGCGGRRLTSTAWC</sequence>
<proteinExistence type="predicted"/>
<dbReference type="EMBL" id="GBRH01189699">
    <property type="protein sequence ID" value="JAE08197.1"/>
    <property type="molecule type" value="Transcribed_RNA"/>
</dbReference>
<reference evidence="1" key="2">
    <citation type="journal article" date="2015" name="Data Brief">
        <title>Shoot transcriptome of the giant reed, Arundo donax.</title>
        <authorList>
            <person name="Barrero R.A."/>
            <person name="Guerrero F.D."/>
            <person name="Moolhuijzen P."/>
            <person name="Goolsby J.A."/>
            <person name="Tidwell J."/>
            <person name="Bellgard S.E."/>
            <person name="Bellgard M.I."/>
        </authorList>
    </citation>
    <scope>NUCLEOTIDE SEQUENCE</scope>
    <source>
        <tissue evidence="1">Shoot tissue taken approximately 20 cm above the soil surface</tissue>
    </source>
</reference>
<organism evidence="1">
    <name type="scientific">Arundo donax</name>
    <name type="common">Giant reed</name>
    <name type="synonym">Donax arundinaceus</name>
    <dbReference type="NCBI Taxonomy" id="35708"/>
    <lineage>
        <taxon>Eukaryota</taxon>
        <taxon>Viridiplantae</taxon>
        <taxon>Streptophyta</taxon>
        <taxon>Embryophyta</taxon>
        <taxon>Tracheophyta</taxon>
        <taxon>Spermatophyta</taxon>
        <taxon>Magnoliopsida</taxon>
        <taxon>Liliopsida</taxon>
        <taxon>Poales</taxon>
        <taxon>Poaceae</taxon>
        <taxon>PACMAD clade</taxon>
        <taxon>Arundinoideae</taxon>
        <taxon>Arundineae</taxon>
        <taxon>Arundo</taxon>
    </lineage>
</organism>
<dbReference type="AlphaFoldDB" id="A0A0A9F783"/>
<accession>A0A0A9F783</accession>
<evidence type="ECO:0000313" key="1">
    <source>
        <dbReference type="EMBL" id="JAE08197.1"/>
    </source>
</evidence>
<reference evidence="1" key="1">
    <citation type="submission" date="2014-09" db="EMBL/GenBank/DDBJ databases">
        <authorList>
            <person name="Magalhaes I.L.F."/>
            <person name="Oliveira U."/>
            <person name="Santos F.R."/>
            <person name="Vidigal T.H.D.A."/>
            <person name="Brescovit A.D."/>
            <person name="Santos A.J."/>
        </authorList>
    </citation>
    <scope>NUCLEOTIDE SEQUENCE</scope>
    <source>
        <tissue evidence="1">Shoot tissue taken approximately 20 cm above the soil surface</tissue>
    </source>
</reference>